<dbReference type="NCBIfam" id="NF004739">
    <property type="entry name" value="PRK06075.1"/>
    <property type="match status" value="1"/>
</dbReference>
<keyword evidence="4" id="KW-1185">Reference proteome</keyword>
<dbReference type="PANTHER" id="PTHR11993:SF10">
    <property type="entry name" value="NADH DEHYDROGENASE [UBIQUINONE] IRON-SULFUR PROTEIN 2, MITOCHONDRIAL"/>
    <property type="match status" value="1"/>
</dbReference>
<dbReference type="AlphaFoldDB" id="A0A5C4RYH0"/>
<protein>
    <recommendedName>
        <fullName evidence="1">NADH-quinone oxidoreductase subunit D</fullName>
        <ecNumber evidence="1">7.1.1.-</ecNumber>
    </recommendedName>
    <alternativeName>
        <fullName evidence="1">NADH dehydrogenase I subunit D</fullName>
    </alternativeName>
    <alternativeName>
        <fullName evidence="1">NDH-1 subunit D</fullName>
    </alternativeName>
</protein>
<evidence type="ECO:0000313" key="3">
    <source>
        <dbReference type="EMBL" id="TNJ35979.1"/>
    </source>
</evidence>
<dbReference type="Pfam" id="PF00346">
    <property type="entry name" value="Complex1_49kDa"/>
    <property type="match status" value="1"/>
</dbReference>
<evidence type="ECO:0000259" key="2">
    <source>
        <dbReference type="Pfam" id="PF00346"/>
    </source>
</evidence>
<dbReference type="GO" id="GO:0051287">
    <property type="term" value="F:NAD binding"/>
    <property type="evidence" value="ECO:0007669"/>
    <property type="project" value="InterPro"/>
</dbReference>
<dbReference type="InterPro" id="IPR001135">
    <property type="entry name" value="NADH_Q_OxRdtase_suD"/>
</dbReference>
<dbReference type="Gene3D" id="1.10.645.10">
    <property type="entry name" value="Cytochrome-c3 Hydrogenase, chain B"/>
    <property type="match status" value="1"/>
</dbReference>
<comment type="similarity">
    <text evidence="1">Belongs to the complex I 49 kDa subunit family.</text>
</comment>
<dbReference type="InterPro" id="IPR022885">
    <property type="entry name" value="NDH1_su_D/H"/>
</dbReference>
<organism evidence="3 4">
    <name type="scientific">Prosthecochloris vibrioformis</name>
    <name type="common">Chlorobium vibrioforme</name>
    <dbReference type="NCBI Taxonomy" id="1098"/>
    <lineage>
        <taxon>Bacteria</taxon>
        <taxon>Pseudomonadati</taxon>
        <taxon>Chlorobiota</taxon>
        <taxon>Chlorobiia</taxon>
        <taxon>Chlorobiales</taxon>
        <taxon>Chlorobiaceae</taxon>
        <taxon>Prosthecochloris</taxon>
    </lineage>
</organism>
<name>A0A5C4RYH0_PROVB</name>
<dbReference type="InterPro" id="IPR029014">
    <property type="entry name" value="NiFe-Hase_large"/>
</dbReference>
<dbReference type="GO" id="GO:0050136">
    <property type="term" value="F:NADH dehydrogenase (quinone) (non-electrogenic) activity"/>
    <property type="evidence" value="ECO:0007669"/>
    <property type="project" value="UniProtKB-UniRule"/>
</dbReference>
<dbReference type="PANTHER" id="PTHR11993">
    <property type="entry name" value="NADH-UBIQUINONE OXIDOREDUCTASE 49 KDA SUBUNIT"/>
    <property type="match status" value="1"/>
</dbReference>
<keyword evidence="1" id="KW-1003">Cell membrane</keyword>
<dbReference type="EC" id="7.1.1.-" evidence="1"/>
<keyword evidence="3" id="KW-0560">Oxidoreductase</keyword>
<dbReference type="SUPFAM" id="SSF56762">
    <property type="entry name" value="HydB/Nqo4-like"/>
    <property type="match status" value="1"/>
</dbReference>
<dbReference type="RefSeq" id="WP_068867417.1">
    <property type="nucleotide sequence ID" value="NZ_VDCI01000009.1"/>
</dbReference>
<dbReference type="HAMAP" id="MF_01358">
    <property type="entry name" value="NDH1_NuoD"/>
    <property type="match status" value="1"/>
</dbReference>
<accession>A0A5C4RYH0</accession>
<comment type="catalytic activity">
    <reaction evidence="1">
        <text>a quinone + NADH + 5 H(+)(in) = a quinol + NAD(+) + 4 H(+)(out)</text>
        <dbReference type="Rhea" id="RHEA:57888"/>
        <dbReference type="ChEBI" id="CHEBI:15378"/>
        <dbReference type="ChEBI" id="CHEBI:24646"/>
        <dbReference type="ChEBI" id="CHEBI:57540"/>
        <dbReference type="ChEBI" id="CHEBI:57945"/>
        <dbReference type="ChEBI" id="CHEBI:132124"/>
    </reaction>
</comment>
<keyword evidence="1" id="KW-0874">Quinone</keyword>
<dbReference type="GO" id="GO:0005886">
    <property type="term" value="C:plasma membrane"/>
    <property type="evidence" value="ECO:0007669"/>
    <property type="project" value="UniProtKB-SubCell"/>
</dbReference>
<comment type="subunit">
    <text evidence="1">NDH-1 is composed of 14 different subunits. Subunits NuoB, C, D, E, F, and G constitute the peripheral sector of the complex.</text>
</comment>
<gene>
    <name evidence="1" type="primary">nuoD</name>
    <name evidence="3" type="ORF">FGF68_08980</name>
</gene>
<reference evidence="3 4" key="1">
    <citation type="submission" date="2019-05" db="EMBL/GenBank/DDBJ databases">
        <title>Draft Whole-Genome sequence of the green sulfur bacterium Prosthecochloris vibrioformis DSM 260.</title>
        <authorList>
            <person name="Meyer T.E."/>
            <person name="Kyndt J.A."/>
        </authorList>
    </citation>
    <scope>NUCLEOTIDE SEQUENCE [LARGE SCALE GENOMIC DNA]</scope>
    <source>
        <strain evidence="3 4">DSM 260</strain>
    </source>
</reference>
<evidence type="ECO:0000313" key="4">
    <source>
        <dbReference type="Proteomes" id="UP000309544"/>
    </source>
</evidence>
<comment type="subcellular location">
    <subcellularLocation>
        <location evidence="1">Cell membrane</location>
        <topology evidence="1">Peripheral membrane protein</topology>
        <orientation evidence="1">Cytoplasmic side</orientation>
    </subcellularLocation>
</comment>
<feature type="domain" description="NADH-quinone oxidoreductase subunit D" evidence="2">
    <location>
        <begin position="146"/>
        <end position="401"/>
    </location>
</feature>
<dbReference type="EMBL" id="VDCI01000009">
    <property type="protein sequence ID" value="TNJ35979.1"/>
    <property type="molecule type" value="Genomic_DNA"/>
</dbReference>
<evidence type="ECO:0000256" key="1">
    <source>
        <dbReference type="HAMAP-Rule" id="MF_01358"/>
    </source>
</evidence>
<comment type="caution">
    <text evidence="3">The sequence shown here is derived from an EMBL/GenBank/DDBJ whole genome shotgun (WGS) entry which is preliminary data.</text>
</comment>
<keyword evidence="1" id="KW-1278">Translocase</keyword>
<dbReference type="Proteomes" id="UP000309544">
    <property type="component" value="Unassembled WGS sequence"/>
</dbReference>
<dbReference type="GO" id="GO:0048038">
    <property type="term" value="F:quinone binding"/>
    <property type="evidence" value="ECO:0007669"/>
    <property type="project" value="UniProtKB-KW"/>
</dbReference>
<proteinExistence type="inferred from homology"/>
<comment type="function">
    <text evidence="1">NDH-1 shuttles electrons from NADH, via FMN and iron-sulfur (Fe-S) centers, to quinones in the respiratory chain. The immediate electron acceptor for the enzyme in this species is believed to be a menaquinone. Couples the redox reaction to proton translocation (for every two electrons transferred, four hydrogen ions are translocated across the cytoplasmic membrane), and thus conserves the redox energy in a proton gradient.</text>
</comment>
<sequence length="401" mass="45510">MQELPKAEHRSVRVTPNGKNRVVIEKDLSSEEMILNMGPQHPSTHGVLRLECKTDGEVVVEAEPYLGYLHRCFEKHAEMVDYPGIVPFVDRMDYLAAMNSEFAYCIAVEKLLDIEIPRRVEFLRVIVSELNRIASHLVAIGTYAIDLGAFTPFLFCFRDREHIMSLLEWASGARMLYNYIWIGGASYDFPKGMQKRIDEFITYFRPKALELQRLLTENEIFVKRTRGIGMMPADVAVNYGWSGPMLRGSGVEWDLRRNDPYSIYPELDFKVCVPDGRHSDIGDSLSRHLVRAYEMEESLSIIEQCLDKMPAAEEGFNPRAAIPKRIRPKAGEVYGRAENPRGELGFYIVSDGKSTKPVRCKARSSCFVNLSAMKEMSMGQLIPDLVAIIGSIDIVLGEVDR</sequence>
<keyword evidence="1" id="KW-0520">NAD</keyword>
<keyword evidence="1" id="KW-0813">Transport</keyword>
<keyword evidence="1" id="KW-0472">Membrane</keyword>